<dbReference type="Proteomes" id="UP000266677">
    <property type="component" value="Unassembled WGS sequence"/>
</dbReference>
<dbReference type="RefSeq" id="WP_120043081.1">
    <property type="nucleotide sequence ID" value="NZ_QZFU01000028.1"/>
</dbReference>
<evidence type="ECO:0008006" key="3">
    <source>
        <dbReference type="Google" id="ProtNLM"/>
    </source>
</evidence>
<keyword evidence="2" id="KW-1185">Reference proteome</keyword>
<gene>
    <name evidence="1" type="ORF">D5S18_22570</name>
</gene>
<accession>A0A3A4KI59</accession>
<dbReference type="AlphaFoldDB" id="A0A3A4KI59"/>
<evidence type="ECO:0000313" key="1">
    <source>
        <dbReference type="EMBL" id="RJO72555.1"/>
    </source>
</evidence>
<sequence length="66" mass="6916">MDVFLASRVSTLIVHGDRDGAVSYPIAAEAAVDSVAYGCRVRFVGAEDEAIMVTVDWLVDQAGAAS</sequence>
<organism evidence="1 2">
    <name type="scientific">Nocardia panacis</name>
    <dbReference type="NCBI Taxonomy" id="2340916"/>
    <lineage>
        <taxon>Bacteria</taxon>
        <taxon>Bacillati</taxon>
        <taxon>Actinomycetota</taxon>
        <taxon>Actinomycetes</taxon>
        <taxon>Mycobacteriales</taxon>
        <taxon>Nocardiaceae</taxon>
        <taxon>Nocardia</taxon>
    </lineage>
</organism>
<dbReference type="EMBL" id="QZFU01000028">
    <property type="protein sequence ID" value="RJO72555.1"/>
    <property type="molecule type" value="Genomic_DNA"/>
</dbReference>
<proteinExistence type="predicted"/>
<comment type="caution">
    <text evidence="1">The sequence shown here is derived from an EMBL/GenBank/DDBJ whole genome shotgun (WGS) entry which is preliminary data.</text>
</comment>
<reference evidence="1 2" key="1">
    <citation type="submission" date="2018-09" db="EMBL/GenBank/DDBJ databases">
        <title>YIM PH21274 draft genome.</title>
        <authorList>
            <person name="Miao C."/>
        </authorList>
    </citation>
    <scope>NUCLEOTIDE SEQUENCE [LARGE SCALE GENOMIC DNA]</scope>
    <source>
        <strain evidence="1 2">YIM PH 21724</strain>
    </source>
</reference>
<evidence type="ECO:0000313" key="2">
    <source>
        <dbReference type="Proteomes" id="UP000266677"/>
    </source>
</evidence>
<protein>
    <recommendedName>
        <fullName evidence="3">Alpha/beta hydrolase</fullName>
    </recommendedName>
</protein>
<name>A0A3A4KI59_9NOCA</name>